<evidence type="ECO:0000256" key="4">
    <source>
        <dbReference type="ARBA" id="ARBA00022475"/>
    </source>
</evidence>
<comment type="similarity">
    <text evidence="2 10">Belongs to the MscL family.</text>
</comment>
<evidence type="ECO:0000256" key="2">
    <source>
        <dbReference type="ARBA" id="ARBA00007254"/>
    </source>
</evidence>
<feature type="transmembrane region" description="Helical" evidence="10">
    <location>
        <begin position="12"/>
        <end position="31"/>
    </location>
</feature>
<dbReference type="PANTHER" id="PTHR30266:SF2">
    <property type="entry name" value="LARGE-CONDUCTANCE MECHANOSENSITIVE CHANNEL"/>
    <property type="match status" value="1"/>
</dbReference>
<evidence type="ECO:0000256" key="3">
    <source>
        <dbReference type="ARBA" id="ARBA00022448"/>
    </source>
</evidence>
<keyword evidence="3 10" id="KW-0813">Transport</keyword>
<keyword evidence="7 10" id="KW-0406">Ion transport</keyword>
<accession>M4V5F2</accession>
<evidence type="ECO:0000256" key="10">
    <source>
        <dbReference type="HAMAP-Rule" id="MF_00115"/>
    </source>
</evidence>
<dbReference type="SUPFAM" id="SSF81330">
    <property type="entry name" value="Gated mechanosensitive channel"/>
    <property type="match status" value="1"/>
</dbReference>
<dbReference type="eggNOG" id="COG1970">
    <property type="taxonomic scope" value="Bacteria"/>
</dbReference>
<keyword evidence="8 10" id="KW-0472">Membrane</keyword>
<feature type="transmembrane region" description="Helical" evidence="10">
    <location>
        <begin position="78"/>
        <end position="101"/>
    </location>
</feature>
<gene>
    <name evidence="10" type="primary">mscL</name>
    <name evidence="11" type="ORF">A11Q_193</name>
</gene>
<evidence type="ECO:0000256" key="9">
    <source>
        <dbReference type="ARBA" id="ARBA00023303"/>
    </source>
</evidence>
<evidence type="ECO:0000256" key="5">
    <source>
        <dbReference type="ARBA" id="ARBA00022692"/>
    </source>
</evidence>
<keyword evidence="12" id="KW-1185">Reference proteome</keyword>
<evidence type="ECO:0000256" key="8">
    <source>
        <dbReference type="ARBA" id="ARBA00023136"/>
    </source>
</evidence>
<keyword evidence="4 10" id="KW-1003">Cell membrane</keyword>
<dbReference type="KEGG" id="bex:A11Q_193"/>
<evidence type="ECO:0000256" key="7">
    <source>
        <dbReference type="ARBA" id="ARBA00023065"/>
    </source>
</evidence>
<dbReference type="InterPro" id="IPR036019">
    <property type="entry name" value="MscL_channel"/>
</dbReference>
<dbReference type="HOGENOM" id="CLU_095787_0_1_7"/>
<dbReference type="GO" id="GO:0005886">
    <property type="term" value="C:plasma membrane"/>
    <property type="evidence" value="ECO:0007669"/>
    <property type="project" value="UniProtKB-SubCell"/>
</dbReference>
<evidence type="ECO:0000313" key="12">
    <source>
        <dbReference type="Proteomes" id="UP000012040"/>
    </source>
</evidence>
<protein>
    <recommendedName>
        <fullName evidence="10">Large-conductance mechanosensitive channel</fullName>
    </recommendedName>
</protein>
<organism evidence="11 12">
    <name type="scientific">Pseudobdellovibrio exovorus JSS</name>
    <dbReference type="NCBI Taxonomy" id="1184267"/>
    <lineage>
        <taxon>Bacteria</taxon>
        <taxon>Pseudomonadati</taxon>
        <taxon>Bdellovibrionota</taxon>
        <taxon>Bdellovibrionia</taxon>
        <taxon>Bdellovibrionales</taxon>
        <taxon>Pseudobdellovibrionaceae</taxon>
        <taxon>Pseudobdellovibrio</taxon>
    </lineage>
</organism>
<sequence>MLGEFKTFIAKGNVLDLAVGVIIGGAFGKIVNSMVNDIIMPLIGLLLRGVNVAGQFIALDGEQYPSIEAATKEGVGVLAYGSFIQNTIDFLIIAFVLFIIVKQANRVKGTPVEEKK</sequence>
<evidence type="ECO:0000313" key="11">
    <source>
        <dbReference type="EMBL" id="AGH94413.1"/>
    </source>
</evidence>
<dbReference type="PROSITE" id="PS01327">
    <property type="entry name" value="MSCL"/>
    <property type="match status" value="1"/>
</dbReference>
<reference evidence="11 12" key="1">
    <citation type="journal article" date="2013" name="ISME J.">
        <title>By their genes ye shall know them: genomic signatures of predatory bacteria.</title>
        <authorList>
            <person name="Pasternak Z."/>
            <person name="Pietrokovski S."/>
            <person name="Rotem O."/>
            <person name="Gophna U."/>
            <person name="Lurie-Weinberger M.N."/>
            <person name="Jurkevitch E."/>
        </authorList>
    </citation>
    <scope>NUCLEOTIDE SEQUENCE [LARGE SCALE GENOMIC DNA]</scope>
    <source>
        <strain evidence="11 12">JSS</strain>
    </source>
</reference>
<dbReference type="InterPro" id="IPR037673">
    <property type="entry name" value="MSC/AndL"/>
</dbReference>
<dbReference type="STRING" id="1184267.A11Q_193"/>
<dbReference type="PRINTS" id="PR01264">
    <property type="entry name" value="MECHCHANNEL"/>
</dbReference>
<name>M4V5F2_9BACT</name>
<dbReference type="AlphaFoldDB" id="M4V5F2"/>
<dbReference type="OrthoDB" id="5293628at2"/>
<dbReference type="RefSeq" id="WP_015468903.1">
    <property type="nucleotide sequence ID" value="NC_020813.1"/>
</dbReference>
<keyword evidence="9 10" id="KW-0407">Ion channel</keyword>
<keyword evidence="5 10" id="KW-0812">Transmembrane</keyword>
<keyword evidence="6 10" id="KW-1133">Transmembrane helix</keyword>
<evidence type="ECO:0000256" key="1">
    <source>
        <dbReference type="ARBA" id="ARBA00004651"/>
    </source>
</evidence>
<evidence type="ECO:0000256" key="6">
    <source>
        <dbReference type="ARBA" id="ARBA00022989"/>
    </source>
</evidence>
<dbReference type="NCBIfam" id="TIGR00220">
    <property type="entry name" value="mscL"/>
    <property type="match status" value="1"/>
</dbReference>
<proteinExistence type="inferred from homology"/>
<dbReference type="Pfam" id="PF01741">
    <property type="entry name" value="MscL"/>
    <property type="match status" value="1"/>
</dbReference>
<dbReference type="Proteomes" id="UP000012040">
    <property type="component" value="Chromosome"/>
</dbReference>
<dbReference type="GO" id="GO:0008381">
    <property type="term" value="F:mechanosensitive monoatomic ion channel activity"/>
    <property type="evidence" value="ECO:0007669"/>
    <property type="project" value="UniProtKB-UniRule"/>
</dbReference>
<comment type="subunit">
    <text evidence="10">Homopentamer.</text>
</comment>
<dbReference type="Gene3D" id="1.10.1200.120">
    <property type="entry name" value="Large-conductance mechanosensitive channel, MscL, domain 1"/>
    <property type="match status" value="1"/>
</dbReference>
<dbReference type="HAMAP" id="MF_00115">
    <property type="entry name" value="MscL"/>
    <property type="match status" value="1"/>
</dbReference>
<comment type="subcellular location">
    <subcellularLocation>
        <location evidence="1 10">Cell membrane</location>
        <topology evidence="1 10">Multi-pass membrane protein</topology>
    </subcellularLocation>
</comment>
<dbReference type="InterPro" id="IPR001185">
    <property type="entry name" value="MS_channel"/>
</dbReference>
<dbReference type="PATRIC" id="fig|1184267.3.peg.196"/>
<dbReference type="PANTHER" id="PTHR30266">
    <property type="entry name" value="MECHANOSENSITIVE CHANNEL MSCL"/>
    <property type="match status" value="1"/>
</dbReference>
<dbReference type="InterPro" id="IPR019823">
    <property type="entry name" value="Mechanosensitive_channel_CS"/>
</dbReference>
<comment type="function">
    <text evidence="10">Channel that opens in response to stretch forces in the membrane lipid bilayer. May participate in the regulation of osmotic pressure changes within the cell.</text>
</comment>
<dbReference type="EMBL" id="CP003537">
    <property type="protein sequence ID" value="AGH94413.1"/>
    <property type="molecule type" value="Genomic_DNA"/>
</dbReference>